<dbReference type="AlphaFoldDB" id="A0A0E9QJQ2"/>
<organism evidence="1">
    <name type="scientific">Anguilla anguilla</name>
    <name type="common">European freshwater eel</name>
    <name type="synonym">Muraena anguilla</name>
    <dbReference type="NCBI Taxonomy" id="7936"/>
    <lineage>
        <taxon>Eukaryota</taxon>
        <taxon>Metazoa</taxon>
        <taxon>Chordata</taxon>
        <taxon>Craniata</taxon>
        <taxon>Vertebrata</taxon>
        <taxon>Euteleostomi</taxon>
        <taxon>Actinopterygii</taxon>
        <taxon>Neopterygii</taxon>
        <taxon>Teleostei</taxon>
        <taxon>Anguilliformes</taxon>
        <taxon>Anguillidae</taxon>
        <taxon>Anguilla</taxon>
    </lineage>
</organism>
<proteinExistence type="predicted"/>
<reference evidence="1" key="2">
    <citation type="journal article" date="2015" name="Fish Shellfish Immunol.">
        <title>Early steps in the European eel (Anguilla anguilla)-Vibrio vulnificus interaction in the gills: Role of the RtxA13 toxin.</title>
        <authorList>
            <person name="Callol A."/>
            <person name="Pajuelo D."/>
            <person name="Ebbesson L."/>
            <person name="Teles M."/>
            <person name="MacKenzie S."/>
            <person name="Amaro C."/>
        </authorList>
    </citation>
    <scope>NUCLEOTIDE SEQUENCE</scope>
</reference>
<reference evidence="1" key="1">
    <citation type="submission" date="2014-11" db="EMBL/GenBank/DDBJ databases">
        <authorList>
            <person name="Amaro Gonzalez C."/>
        </authorList>
    </citation>
    <scope>NUCLEOTIDE SEQUENCE</scope>
</reference>
<dbReference type="EMBL" id="GBXM01091992">
    <property type="protein sequence ID" value="JAH16585.1"/>
    <property type="molecule type" value="Transcribed_RNA"/>
</dbReference>
<accession>A0A0E9QJQ2</accession>
<name>A0A0E9QJQ2_ANGAN</name>
<sequence>MHNFRHLLNQQNNLMTSLAPYIQSETIVFHSRV</sequence>
<evidence type="ECO:0000313" key="1">
    <source>
        <dbReference type="EMBL" id="JAH16585.1"/>
    </source>
</evidence>
<protein>
    <submittedName>
        <fullName evidence="1">Uncharacterized protein</fullName>
    </submittedName>
</protein>